<dbReference type="AlphaFoldDB" id="A0A9D4T7A7"/>
<gene>
    <name evidence="1" type="ORF">HPB52_003181</name>
</gene>
<reference evidence="1" key="2">
    <citation type="submission" date="2021-09" db="EMBL/GenBank/DDBJ databases">
        <authorList>
            <person name="Jia N."/>
            <person name="Wang J."/>
            <person name="Shi W."/>
            <person name="Du L."/>
            <person name="Sun Y."/>
            <person name="Zhan W."/>
            <person name="Jiang J."/>
            <person name="Wang Q."/>
            <person name="Zhang B."/>
            <person name="Ji P."/>
            <person name="Sakyi L.B."/>
            <person name="Cui X."/>
            <person name="Yuan T."/>
            <person name="Jiang B."/>
            <person name="Yang W."/>
            <person name="Lam T.T.-Y."/>
            <person name="Chang Q."/>
            <person name="Ding S."/>
            <person name="Wang X."/>
            <person name="Zhu J."/>
            <person name="Ruan X."/>
            <person name="Zhao L."/>
            <person name="Wei J."/>
            <person name="Que T."/>
            <person name="Du C."/>
            <person name="Cheng J."/>
            <person name="Dai P."/>
            <person name="Han X."/>
            <person name="Huang E."/>
            <person name="Gao Y."/>
            <person name="Liu J."/>
            <person name="Shao H."/>
            <person name="Ye R."/>
            <person name="Li L."/>
            <person name="Wei W."/>
            <person name="Wang X."/>
            <person name="Wang C."/>
            <person name="Huo Q."/>
            <person name="Li W."/>
            <person name="Guo W."/>
            <person name="Chen H."/>
            <person name="Chen S."/>
            <person name="Zhou L."/>
            <person name="Zhou L."/>
            <person name="Ni X."/>
            <person name="Tian J."/>
            <person name="Zhou Y."/>
            <person name="Sheng Y."/>
            <person name="Liu T."/>
            <person name="Pan Y."/>
            <person name="Xia L."/>
            <person name="Li J."/>
            <person name="Zhao F."/>
            <person name="Cao W."/>
        </authorList>
    </citation>
    <scope>NUCLEOTIDE SEQUENCE</scope>
    <source>
        <strain evidence="1">Rsan-2018</strain>
        <tissue evidence="1">Larvae</tissue>
    </source>
</reference>
<name>A0A9D4T7A7_RHISA</name>
<comment type="caution">
    <text evidence="1">The sequence shown here is derived from an EMBL/GenBank/DDBJ whole genome shotgun (WGS) entry which is preliminary data.</text>
</comment>
<dbReference type="Proteomes" id="UP000821837">
    <property type="component" value="Chromosome 1"/>
</dbReference>
<sequence>MSRSEAKILSGVPLKQCRTRRVPKRDIIAEVEEKLRHIQNTTGVNLARSRIVCAQANAKSTRTKLAAGKRPALKDLTSDNFIVILSADKGKGTVLLDRQNYEEKIYSILNDFLHFVKLKRDPTAKSERQLV</sequence>
<proteinExistence type="predicted"/>
<protein>
    <submittedName>
        <fullName evidence="1">Uncharacterized protein</fullName>
    </submittedName>
</protein>
<evidence type="ECO:0000313" key="1">
    <source>
        <dbReference type="EMBL" id="KAH7982128.1"/>
    </source>
</evidence>
<dbReference type="VEuPathDB" id="VectorBase:RSAN_055557"/>
<dbReference type="EMBL" id="JABSTV010001245">
    <property type="protein sequence ID" value="KAH7982128.1"/>
    <property type="molecule type" value="Genomic_DNA"/>
</dbReference>
<accession>A0A9D4T7A7</accession>
<evidence type="ECO:0000313" key="2">
    <source>
        <dbReference type="Proteomes" id="UP000821837"/>
    </source>
</evidence>
<keyword evidence="2" id="KW-1185">Reference proteome</keyword>
<organism evidence="1 2">
    <name type="scientific">Rhipicephalus sanguineus</name>
    <name type="common">Brown dog tick</name>
    <name type="synonym">Ixodes sanguineus</name>
    <dbReference type="NCBI Taxonomy" id="34632"/>
    <lineage>
        <taxon>Eukaryota</taxon>
        <taxon>Metazoa</taxon>
        <taxon>Ecdysozoa</taxon>
        <taxon>Arthropoda</taxon>
        <taxon>Chelicerata</taxon>
        <taxon>Arachnida</taxon>
        <taxon>Acari</taxon>
        <taxon>Parasitiformes</taxon>
        <taxon>Ixodida</taxon>
        <taxon>Ixodoidea</taxon>
        <taxon>Ixodidae</taxon>
        <taxon>Rhipicephalinae</taxon>
        <taxon>Rhipicephalus</taxon>
        <taxon>Rhipicephalus</taxon>
    </lineage>
</organism>
<reference evidence="1" key="1">
    <citation type="journal article" date="2020" name="Cell">
        <title>Large-Scale Comparative Analyses of Tick Genomes Elucidate Their Genetic Diversity and Vector Capacities.</title>
        <authorList>
            <consortium name="Tick Genome and Microbiome Consortium (TIGMIC)"/>
            <person name="Jia N."/>
            <person name="Wang J."/>
            <person name="Shi W."/>
            <person name="Du L."/>
            <person name="Sun Y."/>
            <person name="Zhan W."/>
            <person name="Jiang J.F."/>
            <person name="Wang Q."/>
            <person name="Zhang B."/>
            <person name="Ji P."/>
            <person name="Bell-Sakyi L."/>
            <person name="Cui X.M."/>
            <person name="Yuan T.T."/>
            <person name="Jiang B.G."/>
            <person name="Yang W.F."/>
            <person name="Lam T.T."/>
            <person name="Chang Q.C."/>
            <person name="Ding S.J."/>
            <person name="Wang X.J."/>
            <person name="Zhu J.G."/>
            <person name="Ruan X.D."/>
            <person name="Zhao L."/>
            <person name="Wei J.T."/>
            <person name="Ye R.Z."/>
            <person name="Que T.C."/>
            <person name="Du C.H."/>
            <person name="Zhou Y.H."/>
            <person name="Cheng J.X."/>
            <person name="Dai P.F."/>
            <person name="Guo W.B."/>
            <person name="Han X.H."/>
            <person name="Huang E.J."/>
            <person name="Li L.F."/>
            <person name="Wei W."/>
            <person name="Gao Y.C."/>
            <person name="Liu J.Z."/>
            <person name="Shao H.Z."/>
            <person name="Wang X."/>
            <person name="Wang C.C."/>
            <person name="Yang T.C."/>
            <person name="Huo Q.B."/>
            <person name="Li W."/>
            <person name="Chen H.Y."/>
            <person name="Chen S.E."/>
            <person name="Zhou L.G."/>
            <person name="Ni X.B."/>
            <person name="Tian J.H."/>
            <person name="Sheng Y."/>
            <person name="Liu T."/>
            <person name="Pan Y.S."/>
            <person name="Xia L.Y."/>
            <person name="Li J."/>
            <person name="Zhao F."/>
            <person name="Cao W.C."/>
        </authorList>
    </citation>
    <scope>NUCLEOTIDE SEQUENCE</scope>
    <source>
        <strain evidence="1">Rsan-2018</strain>
    </source>
</reference>